<organism evidence="10 12">
    <name type="scientific">Marinobacter vinifirmus</name>
    <dbReference type="NCBI Taxonomy" id="355591"/>
    <lineage>
        <taxon>Bacteria</taxon>
        <taxon>Pseudomonadati</taxon>
        <taxon>Pseudomonadota</taxon>
        <taxon>Gammaproteobacteria</taxon>
        <taxon>Pseudomonadales</taxon>
        <taxon>Marinobacteraceae</taxon>
        <taxon>Marinobacter</taxon>
    </lineage>
</organism>
<keyword evidence="11" id="KW-1185">Reference proteome</keyword>
<evidence type="ECO:0000256" key="6">
    <source>
        <dbReference type="ARBA" id="ARBA00023239"/>
    </source>
</evidence>
<dbReference type="SUPFAM" id="SSF51569">
    <property type="entry name" value="Aldolase"/>
    <property type="match status" value="1"/>
</dbReference>
<evidence type="ECO:0000256" key="3">
    <source>
        <dbReference type="ARBA" id="ARBA00006906"/>
    </source>
</evidence>
<keyword evidence="8" id="KW-0119">Carbohydrate metabolism</keyword>
<dbReference type="EMBL" id="VMRX01000013">
    <property type="protein sequence ID" value="TVT34510.1"/>
    <property type="molecule type" value="Genomic_DNA"/>
</dbReference>
<dbReference type="InterPro" id="IPR013785">
    <property type="entry name" value="Aldolase_TIM"/>
</dbReference>
<dbReference type="Proteomes" id="UP000216984">
    <property type="component" value="Unassembled WGS sequence"/>
</dbReference>
<evidence type="ECO:0000313" key="9">
    <source>
        <dbReference type="EMBL" id="OZC37411.1"/>
    </source>
</evidence>
<dbReference type="NCBIfam" id="NF004325">
    <property type="entry name" value="PRK05718.1"/>
    <property type="match status" value="1"/>
</dbReference>
<evidence type="ECO:0000256" key="2">
    <source>
        <dbReference type="ARBA" id="ARBA00004736"/>
    </source>
</evidence>
<reference evidence="9 11" key="1">
    <citation type="submission" date="2017-06" db="EMBL/GenBank/DDBJ databases">
        <title>Draft genome sequence of the halophilic bacterium Marinobacter vinifirmus FB1.</title>
        <authorList>
            <person name="Stepanov V.G."/>
            <person name="Roberts D.J."/>
            <person name="Fox G.E."/>
        </authorList>
    </citation>
    <scope>NUCLEOTIDE SEQUENCE [LARGE SCALE GENOMIC DNA]</scope>
    <source>
        <strain evidence="9 11">FB1</strain>
    </source>
</reference>
<evidence type="ECO:0000256" key="5">
    <source>
        <dbReference type="ARBA" id="ARBA00013063"/>
    </source>
</evidence>
<proteinExistence type="inferred from homology"/>
<dbReference type="PANTHER" id="PTHR30246:SF1">
    <property type="entry name" value="2-DEHYDRO-3-DEOXY-6-PHOSPHOGALACTONATE ALDOLASE-RELATED"/>
    <property type="match status" value="1"/>
</dbReference>
<dbReference type="PROSITE" id="PS00160">
    <property type="entry name" value="ALDOLASE_KDPG_KHG_2"/>
    <property type="match status" value="1"/>
</dbReference>
<comment type="caution">
    <text evidence="10">The sequence shown here is derived from an EMBL/GenBank/DDBJ whole genome shotgun (WGS) entry which is preliminary data.</text>
</comment>
<dbReference type="PANTHER" id="PTHR30246">
    <property type="entry name" value="2-KETO-3-DEOXY-6-PHOSPHOGLUCONATE ALDOLASE"/>
    <property type="match status" value="1"/>
</dbReference>
<sequence length="219" mass="23363">MPLLSVEHQEKIEFVMAQSPLIPVITIRHPDDAIPLCRALFDGGIRALEITLRTEHGLDAIRRVREALPDAIVGAGTVISIDQYRDVERAGAEFVITPGVTDAILDFGVTSESPLLPGIATASELMMGYSHGYRHFKLFPAEVSGGERALKAFAGPFPDVCFCPTGGVRQQTAAAYLALDNVSAVGGTWLTPDEAVASKDWQTITGIARASLAAIGHRG</sequence>
<protein>
    <recommendedName>
        <fullName evidence="5">2-dehydro-3-deoxy-phosphogluconate aldolase</fullName>
        <ecNumber evidence="5">4.1.2.14</ecNumber>
    </recommendedName>
</protein>
<evidence type="ECO:0000256" key="4">
    <source>
        <dbReference type="ARBA" id="ARBA00011233"/>
    </source>
</evidence>
<dbReference type="CDD" id="cd00452">
    <property type="entry name" value="KDPG_aldolase"/>
    <property type="match status" value="1"/>
</dbReference>
<reference evidence="10 12" key="2">
    <citation type="submission" date="2019-07" db="EMBL/GenBank/DDBJ databases">
        <title>The pathways for chlorine oxyanion respiration interact through the shared metabolite chlorate.</title>
        <authorList>
            <person name="Barnum T.P."/>
            <person name="Cheng Y."/>
            <person name="Hill K.A."/>
            <person name="Lucas L.N."/>
            <person name="Carlson H.K."/>
            <person name="Coates J.D."/>
        </authorList>
    </citation>
    <scope>NUCLEOTIDE SEQUENCE [LARGE SCALE GENOMIC DNA]</scope>
    <source>
        <strain evidence="10">UCB</strain>
    </source>
</reference>
<dbReference type="InterPro" id="IPR000887">
    <property type="entry name" value="Aldlse_KDPG_KHG"/>
</dbReference>
<keyword evidence="7" id="KW-0704">Schiff base</keyword>
<keyword evidence="6" id="KW-0456">Lyase</keyword>
<evidence type="ECO:0000313" key="12">
    <source>
        <dbReference type="Proteomes" id="UP000319142"/>
    </source>
</evidence>
<dbReference type="Pfam" id="PF01081">
    <property type="entry name" value="Aldolase"/>
    <property type="match status" value="1"/>
</dbReference>
<dbReference type="EMBL" id="NEFY01000002">
    <property type="protein sequence ID" value="OZC37411.1"/>
    <property type="molecule type" value="Genomic_DNA"/>
</dbReference>
<comment type="catalytic activity">
    <reaction evidence="1">
        <text>2-dehydro-3-deoxy-6-phospho-D-gluconate = D-glyceraldehyde 3-phosphate + pyruvate</text>
        <dbReference type="Rhea" id="RHEA:17089"/>
        <dbReference type="ChEBI" id="CHEBI:15361"/>
        <dbReference type="ChEBI" id="CHEBI:57569"/>
        <dbReference type="ChEBI" id="CHEBI:59776"/>
        <dbReference type="EC" id="4.1.2.14"/>
    </reaction>
</comment>
<dbReference type="Proteomes" id="UP000319142">
    <property type="component" value="Unassembled WGS sequence"/>
</dbReference>
<dbReference type="InterPro" id="IPR031337">
    <property type="entry name" value="KDPG/KHG_AS_1"/>
</dbReference>
<dbReference type="PROSITE" id="PS00159">
    <property type="entry name" value="ALDOLASE_KDPG_KHG_1"/>
    <property type="match status" value="1"/>
</dbReference>
<evidence type="ECO:0000256" key="1">
    <source>
        <dbReference type="ARBA" id="ARBA00000654"/>
    </source>
</evidence>
<evidence type="ECO:0000313" key="10">
    <source>
        <dbReference type="EMBL" id="TVT34510.1"/>
    </source>
</evidence>
<dbReference type="NCBIfam" id="TIGR01182">
    <property type="entry name" value="eda"/>
    <property type="match status" value="1"/>
</dbReference>
<comment type="similarity">
    <text evidence="3">Belongs to the KHG/KDPG aldolase family.</text>
</comment>
<dbReference type="Gene3D" id="3.20.20.70">
    <property type="entry name" value="Aldolase class I"/>
    <property type="match status" value="1"/>
</dbReference>
<evidence type="ECO:0000256" key="8">
    <source>
        <dbReference type="ARBA" id="ARBA00023277"/>
    </source>
</evidence>
<dbReference type="InterPro" id="IPR031338">
    <property type="entry name" value="KDPG/KHG_AS_2"/>
</dbReference>
<dbReference type="RefSeq" id="WP_058340073.1">
    <property type="nucleotide sequence ID" value="NZ_NEFY01000002.1"/>
</dbReference>
<gene>
    <name evidence="9" type="ORF">B9Q17_04600</name>
    <name evidence="10" type="ORF">FHK81_05775</name>
</gene>
<evidence type="ECO:0000256" key="7">
    <source>
        <dbReference type="ARBA" id="ARBA00023270"/>
    </source>
</evidence>
<comment type="subunit">
    <text evidence="4">Homotrimer.</text>
</comment>
<comment type="pathway">
    <text evidence="2">Carbohydrate acid metabolism; 2-dehydro-3-deoxy-D-gluconate degradation; D-glyceraldehyde 3-phosphate and pyruvate from 2-dehydro-3-deoxy-D-gluconate: step 2/2.</text>
</comment>
<accession>A0A259W4A0</accession>
<name>A0A259W4A0_9GAMM</name>
<dbReference type="EC" id="4.1.2.14" evidence="5"/>
<evidence type="ECO:0000313" key="11">
    <source>
        <dbReference type="Proteomes" id="UP000216984"/>
    </source>
</evidence>
<dbReference type="GO" id="GO:0008675">
    <property type="term" value="F:2-dehydro-3-deoxy-phosphogluconate aldolase activity"/>
    <property type="evidence" value="ECO:0007669"/>
    <property type="project" value="UniProtKB-EC"/>
</dbReference>
<dbReference type="AlphaFoldDB" id="A0A259W4A0"/>